<reference evidence="3" key="1">
    <citation type="submission" date="2016-10" db="EMBL/GenBank/DDBJ databases">
        <authorList>
            <person name="Varghese N."/>
            <person name="Submissions S."/>
        </authorList>
    </citation>
    <scope>NUCLEOTIDE SEQUENCE [LARGE SCALE GENOMIC DNA]</scope>
    <source>
        <strain evidence="3">DSM 17934</strain>
    </source>
</reference>
<keyword evidence="1" id="KW-0812">Transmembrane</keyword>
<organism evidence="2 3">
    <name type="scientific">Flavobacterium terrigena</name>
    <dbReference type="NCBI Taxonomy" id="402734"/>
    <lineage>
        <taxon>Bacteria</taxon>
        <taxon>Pseudomonadati</taxon>
        <taxon>Bacteroidota</taxon>
        <taxon>Flavobacteriia</taxon>
        <taxon>Flavobacteriales</taxon>
        <taxon>Flavobacteriaceae</taxon>
        <taxon>Flavobacterium</taxon>
    </lineage>
</organism>
<keyword evidence="3" id="KW-1185">Reference proteome</keyword>
<sequence>MKEITLAIIVLFGVFLIFCGFIMFFYPEKAKQIISKAGSTFTINYSELGIRLIVGLAFVFVETKFETVYDCFGYFLVISALLLMILPIKKHNQFSKKASDYLKPIYLKLLAPISIVFGTLIIYGII</sequence>
<dbReference type="AlphaFoldDB" id="A0A1H6R4M0"/>
<dbReference type="OrthoDB" id="1442037at2"/>
<dbReference type="EMBL" id="FNYA01000001">
    <property type="protein sequence ID" value="SEI47467.1"/>
    <property type="molecule type" value="Genomic_DNA"/>
</dbReference>
<accession>A0A1H6R4M0</accession>
<evidence type="ECO:0000256" key="1">
    <source>
        <dbReference type="SAM" id="Phobius"/>
    </source>
</evidence>
<evidence type="ECO:0000313" key="2">
    <source>
        <dbReference type="EMBL" id="SEI47467.1"/>
    </source>
</evidence>
<feature type="transmembrane region" description="Helical" evidence="1">
    <location>
        <begin position="6"/>
        <end position="26"/>
    </location>
</feature>
<feature type="transmembrane region" description="Helical" evidence="1">
    <location>
        <begin position="38"/>
        <end position="61"/>
    </location>
</feature>
<gene>
    <name evidence="2" type="ORF">SAMN05660918_0819</name>
</gene>
<evidence type="ECO:0000313" key="3">
    <source>
        <dbReference type="Proteomes" id="UP000199702"/>
    </source>
</evidence>
<dbReference type="RefSeq" id="WP_091308380.1">
    <property type="nucleotide sequence ID" value="NZ_CBCSJU010000001.1"/>
</dbReference>
<feature type="transmembrane region" description="Helical" evidence="1">
    <location>
        <begin position="106"/>
        <end position="125"/>
    </location>
</feature>
<feature type="transmembrane region" description="Helical" evidence="1">
    <location>
        <begin position="67"/>
        <end position="86"/>
    </location>
</feature>
<proteinExistence type="predicted"/>
<dbReference type="STRING" id="402734.SAMN05660918_0819"/>
<name>A0A1H6R4M0_9FLAO</name>
<keyword evidence="1" id="KW-1133">Transmembrane helix</keyword>
<dbReference type="Proteomes" id="UP000199702">
    <property type="component" value="Unassembled WGS sequence"/>
</dbReference>
<protein>
    <submittedName>
        <fullName evidence="2">Uncharacterized protein</fullName>
    </submittedName>
</protein>
<keyword evidence="1" id="KW-0472">Membrane</keyword>